<dbReference type="InterPro" id="IPR007554">
    <property type="entry name" value="Glycerophosphate_synth"/>
</dbReference>
<dbReference type="EMBL" id="PXOQ01000009">
    <property type="protein sequence ID" value="PSG88650.1"/>
    <property type="molecule type" value="Genomic_DNA"/>
</dbReference>
<protein>
    <submittedName>
        <fullName evidence="1">CDP-glycerol--glycerophosphate glycerophosphotransferase</fullName>
    </submittedName>
</protein>
<accession>A0A2T1N9V1</accession>
<proteinExistence type="predicted"/>
<dbReference type="PANTHER" id="PTHR37316:SF3">
    <property type="entry name" value="TEICHOIC ACID GLYCEROL-PHOSPHATE TRANSFERASE"/>
    <property type="match status" value="1"/>
</dbReference>
<keyword evidence="1" id="KW-0808">Transferase</keyword>
<dbReference type="GO" id="GO:0047355">
    <property type="term" value="F:CDP-glycerol glycerophosphotransferase activity"/>
    <property type="evidence" value="ECO:0007669"/>
    <property type="project" value="InterPro"/>
</dbReference>
<evidence type="ECO:0000313" key="2">
    <source>
        <dbReference type="Proteomes" id="UP000238426"/>
    </source>
</evidence>
<keyword evidence="2" id="KW-1185">Reference proteome</keyword>
<gene>
    <name evidence="1" type="ORF">C7H52_10175</name>
</gene>
<dbReference type="PANTHER" id="PTHR37316">
    <property type="entry name" value="TEICHOIC ACID GLYCEROL-PHOSPHATE PRIMASE"/>
    <property type="match status" value="1"/>
</dbReference>
<organism evidence="1 2">
    <name type="scientific">Aurantibacter aestuarii</name>
    <dbReference type="NCBI Taxonomy" id="1266046"/>
    <lineage>
        <taxon>Bacteria</taxon>
        <taxon>Pseudomonadati</taxon>
        <taxon>Bacteroidota</taxon>
        <taxon>Flavobacteriia</taxon>
        <taxon>Flavobacteriales</taxon>
        <taxon>Flavobacteriaceae</taxon>
        <taxon>Aurantibacter</taxon>
    </lineage>
</organism>
<dbReference type="RefSeq" id="WP_106463790.1">
    <property type="nucleotide sequence ID" value="NZ_PXOQ01000009.1"/>
</dbReference>
<sequence length="348" mass="40891">MKFVLFCLNNYAFAILEPIKKELQNLNYDFLWYVAPKISADFPFKQDQYTSSILKIKSYNPEVIFAPGNEVPYFLRGLKTQIFHGLAGEKKGHFRIRNYFDLYLTQGPYFTKKFNELKKTHNDFDVIETGWPKLDIYGKQKDKYHAYKKELLTTYNANTILLYAPTFSPKLTSAPFLINEIKNLAKKKNFLILLKFHPLMAKEWIDTYKKLAKSTNNILFQEEKDITKFLLISDVLISDTSSVIYEFMLLDKPVITFKNISSNIIWENSLEYNNLNALIDKTLLEDVFSKNRTNIIENYHPYQDGQSAKRMVEAVVTYLKDHKVPSKRNISFFRKLKTHLKLLKANAY</sequence>
<reference evidence="1 2" key="1">
    <citation type="submission" date="2018-03" db="EMBL/GenBank/DDBJ databases">
        <title>Mesoflavibacter sp. HG37 and Mesoflavibacter sp. HG96 sp.nov., two marine bacteria isolated from seawater of Western Pacific Ocean.</title>
        <authorList>
            <person name="Cheng H."/>
            <person name="Wu Y.-H."/>
            <person name="Guo L.-L."/>
            <person name="Xu X.-W."/>
        </authorList>
    </citation>
    <scope>NUCLEOTIDE SEQUENCE [LARGE SCALE GENOMIC DNA]</scope>
    <source>
        <strain evidence="1 2">KCTC 32269</strain>
    </source>
</reference>
<dbReference type="Pfam" id="PF04464">
    <property type="entry name" value="Glyphos_transf"/>
    <property type="match status" value="1"/>
</dbReference>
<dbReference type="OrthoDB" id="1522454at2"/>
<dbReference type="InterPro" id="IPR051612">
    <property type="entry name" value="Teichoic_Acid_Biosynth"/>
</dbReference>
<dbReference type="GO" id="GO:0016020">
    <property type="term" value="C:membrane"/>
    <property type="evidence" value="ECO:0007669"/>
    <property type="project" value="InterPro"/>
</dbReference>
<name>A0A2T1N9V1_9FLAO</name>
<evidence type="ECO:0000313" key="1">
    <source>
        <dbReference type="EMBL" id="PSG88650.1"/>
    </source>
</evidence>
<dbReference type="Gene3D" id="3.40.50.12580">
    <property type="match status" value="1"/>
</dbReference>
<dbReference type="Proteomes" id="UP000238426">
    <property type="component" value="Unassembled WGS sequence"/>
</dbReference>
<dbReference type="InterPro" id="IPR043148">
    <property type="entry name" value="TagF_C"/>
</dbReference>
<comment type="caution">
    <text evidence="1">The sequence shown here is derived from an EMBL/GenBank/DDBJ whole genome shotgun (WGS) entry which is preliminary data.</text>
</comment>
<dbReference type="SUPFAM" id="SSF53756">
    <property type="entry name" value="UDP-Glycosyltransferase/glycogen phosphorylase"/>
    <property type="match status" value="1"/>
</dbReference>
<dbReference type="AlphaFoldDB" id="A0A2T1N9V1"/>